<feature type="transmembrane region" description="Helical" evidence="10">
    <location>
        <begin position="75"/>
        <end position="93"/>
    </location>
</feature>
<comment type="similarity">
    <text evidence="7 10">Belongs to the fluoride channel Fluc/FEX (TC 1.A.43) family.</text>
</comment>
<organism evidence="11 12">
    <name type="scientific">Corynebacterium liangguodongii</name>
    <dbReference type="NCBI Taxonomy" id="2079535"/>
    <lineage>
        <taxon>Bacteria</taxon>
        <taxon>Bacillati</taxon>
        <taxon>Actinomycetota</taxon>
        <taxon>Actinomycetes</taxon>
        <taxon>Mycobacteriales</taxon>
        <taxon>Corynebacteriaceae</taxon>
        <taxon>Corynebacterium</taxon>
    </lineage>
</organism>
<evidence type="ECO:0000256" key="6">
    <source>
        <dbReference type="ARBA" id="ARBA00023303"/>
    </source>
</evidence>
<dbReference type="Proteomes" id="UP000244754">
    <property type="component" value="Chromosome"/>
</dbReference>
<dbReference type="EMBL" id="CP026948">
    <property type="protein sequence ID" value="AWB85133.1"/>
    <property type="molecule type" value="Genomic_DNA"/>
</dbReference>
<gene>
    <name evidence="11" type="ORF">C3E79_08980</name>
</gene>
<evidence type="ECO:0000256" key="4">
    <source>
        <dbReference type="ARBA" id="ARBA00022989"/>
    </source>
</evidence>
<evidence type="ECO:0000256" key="2">
    <source>
        <dbReference type="ARBA" id="ARBA00022475"/>
    </source>
</evidence>
<proteinExistence type="inferred from homology"/>
<name>A0A2S0WH91_9CORY</name>
<accession>A0A2S0WH91</accession>
<dbReference type="GO" id="GO:0005886">
    <property type="term" value="C:plasma membrane"/>
    <property type="evidence" value="ECO:0007669"/>
    <property type="project" value="UniProtKB-SubCell"/>
</dbReference>
<evidence type="ECO:0000256" key="1">
    <source>
        <dbReference type="ARBA" id="ARBA00004651"/>
    </source>
</evidence>
<evidence type="ECO:0000313" key="11">
    <source>
        <dbReference type="EMBL" id="AWB85133.1"/>
    </source>
</evidence>
<keyword evidence="4 10" id="KW-1133">Transmembrane helix</keyword>
<protein>
    <recommendedName>
        <fullName evidence="10">Fluoride-specific ion channel</fullName>
    </recommendedName>
</protein>
<evidence type="ECO:0000313" key="12">
    <source>
        <dbReference type="Proteomes" id="UP000244754"/>
    </source>
</evidence>
<evidence type="ECO:0000256" key="3">
    <source>
        <dbReference type="ARBA" id="ARBA00022692"/>
    </source>
</evidence>
<keyword evidence="2" id="KW-1003">Cell membrane</keyword>
<comment type="catalytic activity">
    <reaction evidence="8">
        <text>fluoride(in) = fluoride(out)</text>
        <dbReference type="Rhea" id="RHEA:76159"/>
        <dbReference type="ChEBI" id="CHEBI:17051"/>
    </reaction>
    <physiologicalReaction direction="left-to-right" evidence="8">
        <dbReference type="Rhea" id="RHEA:76160"/>
    </physiologicalReaction>
</comment>
<keyword evidence="6" id="KW-0407">Ion channel</keyword>
<dbReference type="KEGG" id="clia:C3E79_08980"/>
<comment type="function">
    <text evidence="9">Fluoride-specific ion channel. Important for reducing fluoride concentration in the cell, thus reducing its toxicity.</text>
</comment>
<dbReference type="GO" id="GO:0034220">
    <property type="term" value="P:monoatomic ion transmembrane transport"/>
    <property type="evidence" value="ECO:0007669"/>
    <property type="project" value="UniProtKB-KW"/>
</dbReference>
<keyword evidence="6" id="KW-0813">Transport</keyword>
<evidence type="ECO:0000256" key="7">
    <source>
        <dbReference type="ARBA" id="ARBA00035120"/>
    </source>
</evidence>
<dbReference type="AlphaFoldDB" id="A0A2S0WH91"/>
<keyword evidence="12" id="KW-1185">Reference proteome</keyword>
<comment type="subcellular location">
    <subcellularLocation>
        <location evidence="1">Cell membrane</location>
        <topology evidence="1">Multi-pass membrane protein</topology>
    </subcellularLocation>
</comment>
<evidence type="ECO:0000256" key="8">
    <source>
        <dbReference type="ARBA" id="ARBA00035585"/>
    </source>
</evidence>
<evidence type="ECO:0000256" key="9">
    <source>
        <dbReference type="ARBA" id="ARBA00049940"/>
    </source>
</evidence>
<dbReference type="Pfam" id="PF02537">
    <property type="entry name" value="CRCB"/>
    <property type="match status" value="1"/>
</dbReference>
<dbReference type="InterPro" id="IPR003691">
    <property type="entry name" value="FluC"/>
</dbReference>
<keyword evidence="5 10" id="KW-0472">Membrane</keyword>
<keyword evidence="6" id="KW-0406">Ion transport</keyword>
<keyword evidence="3 10" id="KW-0812">Transmembrane</keyword>
<evidence type="ECO:0000256" key="5">
    <source>
        <dbReference type="ARBA" id="ARBA00023136"/>
    </source>
</evidence>
<feature type="transmembrane region" description="Helical" evidence="10">
    <location>
        <begin position="26"/>
        <end position="45"/>
    </location>
</feature>
<reference evidence="12" key="1">
    <citation type="submission" date="2018-01" db="EMBL/GenBank/DDBJ databases">
        <authorList>
            <person name="Li J."/>
        </authorList>
    </citation>
    <scope>NUCLEOTIDE SEQUENCE [LARGE SCALE GENOMIC DNA]</scope>
    <source>
        <strain evidence="12">2184</strain>
    </source>
</reference>
<sequence length="107" mass="10629">MGAGAALGALVRFVTLHTALFLSVDPLLTIFAINIAGCIAMGLYAPGKLWGTGFLGGLTTFSALSPAGMPLTPGLAVGFLAACTACGVAGWLLGDFLRGNDTADGTP</sequence>
<evidence type="ECO:0000256" key="10">
    <source>
        <dbReference type="RuleBase" id="RU004340"/>
    </source>
</evidence>
<comment type="caution">
    <text evidence="10">Lacks conserved residue(s) required for the propagation of feature annotation.</text>
</comment>
<dbReference type="OrthoDB" id="4408652at2"/>